<dbReference type="EMBL" id="CP040736">
    <property type="protein sequence ID" value="QCX24880.1"/>
    <property type="molecule type" value="Genomic_DNA"/>
</dbReference>
<proteinExistence type="predicted"/>
<keyword evidence="1" id="KW-0812">Transmembrane</keyword>
<name>A0A5B7T2T7_9LACO</name>
<feature type="transmembrane region" description="Helical" evidence="1">
    <location>
        <begin position="15"/>
        <end position="34"/>
    </location>
</feature>
<gene>
    <name evidence="2" type="ORF">FG051_07040</name>
</gene>
<feature type="transmembrane region" description="Helical" evidence="1">
    <location>
        <begin position="54"/>
        <end position="75"/>
    </location>
</feature>
<dbReference type="AlphaFoldDB" id="A0A5B7T2T7"/>
<organism evidence="2 3">
    <name type="scientific">Companilactobacillus futsaii</name>
    <dbReference type="NCBI Taxonomy" id="938155"/>
    <lineage>
        <taxon>Bacteria</taxon>
        <taxon>Bacillati</taxon>
        <taxon>Bacillota</taxon>
        <taxon>Bacilli</taxon>
        <taxon>Lactobacillales</taxon>
        <taxon>Lactobacillaceae</taxon>
        <taxon>Companilactobacillus</taxon>
    </lineage>
</organism>
<reference evidence="2 3" key="1">
    <citation type="submission" date="2019-05" db="EMBL/GenBank/DDBJ databases">
        <title>Genome Sequence of Lactobacillus futsaii Y97, a Potential Probiotic Strain Isolated from the Futsai of Taiwan.</title>
        <authorList>
            <person name="Du X."/>
        </authorList>
    </citation>
    <scope>NUCLEOTIDE SEQUENCE [LARGE SCALE GENOMIC DNA]</scope>
    <source>
        <strain evidence="2 3">Y97</strain>
    </source>
</reference>
<dbReference type="KEGG" id="lft:FG051_07040"/>
<protein>
    <submittedName>
        <fullName evidence="2">DUF3923 family protein</fullName>
    </submittedName>
</protein>
<dbReference type="InterPro" id="IPR025037">
    <property type="entry name" value="DUF3923"/>
</dbReference>
<keyword evidence="1" id="KW-1133">Transmembrane helix</keyword>
<keyword evidence="1" id="KW-0472">Membrane</keyword>
<accession>A0A5B7T2T7</accession>
<evidence type="ECO:0000313" key="3">
    <source>
        <dbReference type="Proteomes" id="UP000310673"/>
    </source>
</evidence>
<dbReference type="Pfam" id="PF13061">
    <property type="entry name" value="DUF3923"/>
    <property type="match status" value="1"/>
</dbReference>
<sequence length="80" mass="9342">MNIILRGKCFYMKSWWEFNFFWLLMFAIGVLWIMVRKVDGAGVAQTDQTRLISLLVLAAFAVLIIICQSIIFIAIKWRAK</sequence>
<evidence type="ECO:0000313" key="2">
    <source>
        <dbReference type="EMBL" id="QCX24880.1"/>
    </source>
</evidence>
<dbReference type="Proteomes" id="UP000310673">
    <property type="component" value="Chromosome"/>
</dbReference>
<dbReference type="STRING" id="1423818.FC88_GL000460"/>
<evidence type="ECO:0000256" key="1">
    <source>
        <dbReference type="SAM" id="Phobius"/>
    </source>
</evidence>